<name>A0A2P2PSN1_RHIMU</name>
<evidence type="ECO:0000256" key="1">
    <source>
        <dbReference type="SAM" id="MobiDB-lite"/>
    </source>
</evidence>
<dbReference type="EMBL" id="GGEC01077221">
    <property type="protein sequence ID" value="MBX57705.1"/>
    <property type="molecule type" value="Transcribed_RNA"/>
</dbReference>
<dbReference type="AlphaFoldDB" id="A0A2P2PSN1"/>
<accession>A0A2P2PSN1</accession>
<organism evidence="2">
    <name type="scientific">Rhizophora mucronata</name>
    <name type="common">Asiatic mangrove</name>
    <dbReference type="NCBI Taxonomy" id="61149"/>
    <lineage>
        <taxon>Eukaryota</taxon>
        <taxon>Viridiplantae</taxon>
        <taxon>Streptophyta</taxon>
        <taxon>Embryophyta</taxon>
        <taxon>Tracheophyta</taxon>
        <taxon>Spermatophyta</taxon>
        <taxon>Magnoliopsida</taxon>
        <taxon>eudicotyledons</taxon>
        <taxon>Gunneridae</taxon>
        <taxon>Pentapetalae</taxon>
        <taxon>rosids</taxon>
        <taxon>fabids</taxon>
        <taxon>Malpighiales</taxon>
        <taxon>Rhizophoraceae</taxon>
        <taxon>Rhizophora</taxon>
    </lineage>
</organism>
<feature type="region of interest" description="Disordered" evidence="1">
    <location>
        <begin position="15"/>
        <end position="42"/>
    </location>
</feature>
<proteinExistence type="predicted"/>
<reference evidence="2" key="1">
    <citation type="submission" date="2018-02" db="EMBL/GenBank/DDBJ databases">
        <title>Rhizophora mucronata_Transcriptome.</title>
        <authorList>
            <person name="Meera S.P."/>
            <person name="Sreeshan A."/>
            <person name="Augustine A."/>
        </authorList>
    </citation>
    <scope>NUCLEOTIDE SEQUENCE</scope>
    <source>
        <tissue evidence="2">Leaf</tissue>
    </source>
</reference>
<sequence>MVVAIKRLSRNSLHGHGEGQVVSGFSGKASTPQSHSVVGILL</sequence>
<protein>
    <submittedName>
        <fullName evidence="2">Uncharacterized protein</fullName>
    </submittedName>
</protein>
<evidence type="ECO:0000313" key="2">
    <source>
        <dbReference type="EMBL" id="MBX57705.1"/>
    </source>
</evidence>